<evidence type="ECO:0000256" key="4">
    <source>
        <dbReference type="ARBA" id="ARBA00023284"/>
    </source>
</evidence>
<name>A0A6M1SYQ4_9BACT</name>
<dbReference type="CDD" id="cd02966">
    <property type="entry name" value="TlpA_like_family"/>
    <property type="match status" value="1"/>
</dbReference>
<dbReference type="Gene3D" id="3.40.30.10">
    <property type="entry name" value="Glutaredoxin"/>
    <property type="match status" value="1"/>
</dbReference>
<dbReference type="PANTHER" id="PTHR42852:SF6">
    <property type="entry name" value="THIOL:DISULFIDE INTERCHANGE PROTEIN DSBE"/>
    <property type="match status" value="1"/>
</dbReference>
<keyword evidence="2" id="KW-0201">Cytochrome c-type biogenesis</keyword>
<sequence>MTLHQKAIHLVLFVIFTLAADLYGQDISTATDSSFAAYMDSAETHLEKTQYYDRLQYKYAEEFFQYFLKSPNTTIGKEALKDACLMWINIGETEKLNSALDHIAYDSDAWYDILRLVGNSNALKQNKYDEYITLLNKLEKNLTDPKSRTAALFLLSSDHLLKDNMHEVKKRYREIIKLDAAPFYVNLARTYLYELEKFSIGKQAPQFKATTIDGKQLSLENQKSKLVILYFWATSCKSCVQEIRTLRMLRDKYSQKELQIIGISLDKDELQLQAFLNKHMMDWPQIRQPKSYNDELANLYNVRVLPKTIVINRDGKIVLKNLHRKGPIKGIAKLLKSDISLTRQIFVPVKYSL</sequence>
<comment type="subcellular location">
    <subcellularLocation>
        <location evidence="1">Cell envelope</location>
    </subcellularLocation>
</comment>
<dbReference type="PROSITE" id="PS51352">
    <property type="entry name" value="THIOREDOXIN_2"/>
    <property type="match status" value="1"/>
</dbReference>
<dbReference type="GO" id="GO:0016491">
    <property type="term" value="F:oxidoreductase activity"/>
    <property type="evidence" value="ECO:0007669"/>
    <property type="project" value="InterPro"/>
</dbReference>
<dbReference type="EMBL" id="JAALLS010000010">
    <property type="protein sequence ID" value="NGP88466.1"/>
    <property type="molecule type" value="Genomic_DNA"/>
</dbReference>
<protein>
    <submittedName>
        <fullName evidence="6">TlpA family protein disulfide reductase</fullName>
    </submittedName>
</protein>
<organism evidence="6 7">
    <name type="scientific">Fodinibius halophilus</name>
    <dbReference type="NCBI Taxonomy" id="1736908"/>
    <lineage>
        <taxon>Bacteria</taxon>
        <taxon>Pseudomonadati</taxon>
        <taxon>Balneolota</taxon>
        <taxon>Balneolia</taxon>
        <taxon>Balneolales</taxon>
        <taxon>Balneolaceae</taxon>
        <taxon>Fodinibius</taxon>
    </lineage>
</organism>
<dbReference type="InterPro" id="IPR050553">
    <property type="entry name" value="Thioredoxin_ResA/DsbE_sf"/>
</dbReference>
<keyword evidence="7" id="KW-1185">Reference proteome</keyword>
<evidence type="ECO:0000259" key="5">
    <source>
        <dbReference type="PROSITE" id="PS51352"/>
    </source>
</evidence>
<accession>A0A6M1SYQ4</accession>
<dbReference type="InterPro" id="IPR000866">
    <property type="entry name" value="AhpC/TSA"/>
</dbReference>
<evidence type="ECO:0000256" key="2">
    <source>
        <dbReference type="ARBA" id="ARBA00022748"/>
    </source>
</evidence>
<proteinExistence type="predicted"/>
<dbReference type="AlphaFoldDB" id="A0A6M1SYQ4"/>
<dbReference type="GO" id="GO:0017004">
    <property type="term" value="P:cytochrome complex assembly"/>
    <property type="evidence" value="ECO:0007669"/>
    <property type="project" value="UniProtKB-KW"/>
</dbReference>
<reference evidence="6 7" key="1">
    <citation type="submission" date="2020-02" db="EMBL/GenBank/DDBJ databases">
        <title>Aliifodinibius halophilus 2W32, complete genome.</title>
        <authorList>
            <person name="Li Y."/>
            <person name="Wu S."/>
        </authorList>
    </citation>
    <scope>NUCLEOTIDE SEQUENCE [LARGE SCALE GENOMIC DNA]</scope>
    <source>
        <strain evidence="6 7">2W32</strain>
    </source>
</reference>
<evidence type="ECO:0000313" key="7">
    <source>
        <dbReference type="Proteomes" id="UP000479132"/>
    </source>
</evidence>
<evidence type="ECO:0000256" key="3">
    <source>
        <dbReference type="ARBA" id="ARBA00023157"/>
    </source>
</evidence>
<keyword evidence="3" id="KW-1015">Disulfide bond</keyword>
<feature type="domain" description="Thioredoxin" evidence="5">
    <location>
        <begin position="198"/>
        <end position="340"/>
    </location>
</feature>
<gene>
    <name evidence="6" type="ORF">G3569_08870</name>
</gene>
<comment type="caution">
    <text evidence="6">The sequence shown here is derived from an EMBL/GenBank/DDBJ whole genome shotgun (WGS) entry which is preliminary data.</text>
</comment>
<dbReference type="SUPFAM" id="SSF52833">
    <property type="entry name" value="Thioredoxin-like"/>
    <property type="match status" value="1"/>
</dbReference>
<dbReference type="InterPro" id="IPR013766">
    <property type="entry name" value="Thioredoxin_domain"/>
</dbReference>
<evidence type="ECO:0000313" key="6">
    <source>
        <dbReference type="EMBL" id="NGP88466.1"/>
    </source>
</evidence>
<dbReference type="InterPro" id="IPR036249">
    <property type="entry name" value="Thioredoxin-like_sf"/>
</dbReference>
<dbReference type="Proteomes" id="UP000479132">
    <property type="component" value="Unassembled WGS sequence"/>
</dbReference>
<dbReference type="Pfam" id="PF00578">
    <property type="entry name" value="AhpC-TSA"/>
    <property type="match status" value="1"/>
</dbReference>
<keyword evidence="4" id="KW-0676">Redox-active center</keyword>
<dbReference type="PANTHER" id="PTHR42852">
    <property type="entry name" value="THIOL:DISULFIDE INTERCHANGE PROTEIN DSBE"/>
    <property type="match status" value="1"/>
</dbReference>
<dbReference type="GO" id="GO:0016209">
    <property type="term" value="F:antioxidant activity"/>
    <property type="evidence" value="ECO:0007669"/>
    <property type="project" value="InterPro"/>
</dbReference>
<evidence type="ECO:0000256" key="1">
    <source>
        <dbReference type="ARBA" id="ARBA00004196"/>
    </source>
</evidence>
<dbReference type="RefSeq" id="WP_165268224.1">
    <property type="nucleotide sequence ID" value="NZ_JAALLS010000010.1"/>
</dbReference>
<dbReference type="GO" id="GO:0030313">
    <property type="term" value="C:cell envelope"/>
    <property type="evidence" value="ECO:0007669"/>
    <property type="project" value="UniProtKB-SubCell"/>
</dbReference>